<dbReference type="Pfam" id="PF13409">
    <property type="entry name" value="GST_N_2"/>
    <property type="match status" value="1"/>
</dbReference>
<dbReference type="InterPro" id="IPR036249">
    <property type="entry name" value="Thioredoxin-like_sf"/>
</dbReference>
<evidence type="ECO:0000313" key="4">
    <source>
        <dbReference type="Proteomes" id="UP001247805"/>
    </source>
</evidence>
<dbReference type="Gene3D" id="3.40.30.10">
    <property type="entry name" value="Glutaredoxin"/>
    <property type="match status" value="1"/>
</dbReference>
<protein>
    <submittedName>
        <fullName evidence="3">Glutaredoxin 2</fullName>
    </submittedName>
</protein>
<accession>A0ABU3STV5</accession>
<dbReference type="SUPFAM" id="SSF47616">
    <property type="entry name" value="GST C-terminal domain-like"/>
    <property type="match status" value="1"/>
</dbReference>
<keyword evidence="4" id="KW-1185">Reference proteome</keyword>
<name>A0ABU3STV5_9ALTE</name>
<dbReference type="RefSeq" id="WP_316025108.1">
    <property type="nucleotide sequence ID" value="NZ_JAWDIO010000002.1"/>
</dbReference>
<reference evidence="3 4" key="1">
    <citation type="submission" date="2023-10" db="EMBL/GenBank/DDBJ databases">
        <title>Glaciecola aquimarina strain GGW-M5 nov., isolated from a coastal seawater.</title>
        <authorList>
            <person name="Bayburt H."/>
            <person name="Kim J.M."/>
            <person name="Choi B.J."/>
            <person name="Jeon C.O."/>
        </authorList>
    </citation>
    <scope>NUCLEOTIDE SEQUENCE [LARGE SCALE GENOMIC DNA]</scope>
    <source>
        <strain evidence="3 4">KCTC 32108</strain>
    </source>
</reference>
<gene>
    <name evidence="3" type="primary">grxB</name>
    <name evidence="3" type="ORF">RS130_05375</name>
</gene>
<dbReference type="InterPro" id="IPR036282">
    <property type="entry name" value="Glutathione-S-Trfase_C_sf"/>
</dbReference>
<dbReference type="Pfam" id="PF04399">
    <property type="entry name" value="Glutaredoxin2_C"/>
    <property type="match status" value="1"/>
</dbReference>
<evidence type="ECO:0000313" key="3">
    <source>
        <dbReference type="EMBL" id="MDU0353432.1"/>
    </source>
</evidence>
<dbReference type="EMBL" id="JAWDIO010000002">
    <property type="protein sequence ID" value="MDU0353432.1"/>
    <property type="molecule type" value="Genomic_DNA"/>
</dbReference>
<comment type="caution">
    <text evidence="3">The sequence shown here is derived from an EMBL/GenBank/DDBJ whole genome shotgun (WGS) entry which is preliminary data.</text>
</comment>
<organism evidence="3 4">
    <name type="scientific">Paraglaciecola aquimarina</name>
    <dbReference type="NCBI Taxonomy" id="1235557"/>
    <lineage>
        <taxon>Bacteria</taxon>
        <taxon>Pseudomonadati</taxon>
        <taxon>Pseudomonadota</taxon>
        <taxon>Gammaproteobacteria</taxon>
        <taxon>Alteromonadales</taxon>
        <taxon>Alteromonadaceae</taxon>
        <taxon>Paraglaciecola</taxon>
    </lineage>
</organism>
<proteinExistence type="predicted"/>
<evidence type="ECO:0000259" key="1">
    <source>
        <dbReference type="Pfam" id="PF04399"/>
    </source>
</evidence>
<dbReference type="Gene3D" id="1.20.1050.10">
    <property type="match status" value="1"/>
</dbReference>
<dbReference type="InterPro" id="IPR007494">
    <property type="entry name" value="Glutaredoxin2_C"/>
</dbReference>
<sequence>MKLYQYHHCPYCVRTDMVANYKNVTHEKIYLLNDDEQSCFDLVNAKVCPILQFDDGTAIKESLDIVAKLDELGDSDKVITNKNKGDVYEQLFAEIKPSTRILTYPRTIMIGLPEFATQSAKDYFQGKKETMIGMTFDKAMAASPEHINIVDPILALLPELPIQDTLGIDDILLFPILRNLSMVKGLTFKQQTLDYMQHIAKLTNSELYFSRAL</sequence>
<dbReference type="InterPro" id="IPR004045">
    <property type="entry name" value="Glutathione_S-Trfase_N"/>
</dbReference>
<dbReference type="NCBIfam" id="NF007702">
    <property type="entry name" value="PRK10387.1"/>
    <property type="match status" value="1"/>
</dbReference>
<feature type="domain" description="GST N-terminal" evidence="2">
    <location>
        <begin position="8"/>
        <end position="71"/>
    </location>
</feature>
<evidence type="ECO:0000259" key="2">
    <source>
        <dbReference type="Pfam" id="PF13409"/>
    </source>
</evidence>
<feature type="domain" description="Glutaredoxin 2 C-terminal" evidence="1">
    <location>
        <begin position="90"/>
        <end position="212"/>
    </location>
</feature>
<dbReference type="SUPFAM" id="SSF52833">
    <property type="entry name" value="Thioredoxin-like"/>
    <property type="match status" value="1"/>
</dbReference>
<dbReference type="Proteomes" id="UP001247805">
    <property type="component" value="Unassembled WGS sequence"/>
</dbReference>